<keyword evidence="6 8" id="KW-1133">Transmembrane helix</keyword>
<evidence type="ECO:0000259" key="9">
    <source>
        <dbReference type="PROSITE" id="PS50850"/>
    </source>
</evidence>
<dbReference type="Gene3D" id="1.20.1720.10">
    <property type="entry name" value="Multidrug resistance protein D"/>
    <property type="match status" value="1"/>
</dbReference>
<evidence type="ECO:0000256" key="7">
    <source>
        <dbReference type="ARBA" id="ARBA00023136"/>
    </source>
</evidence>
<feature type="transmembrane region" description="Helical" evidence="8">
    <location>
        <begin position="318"/>
        <end position="335"/>
    </location>
</feature>
<evidence type="ECO:0000313" key="10">
    <source>
        <dbReference type="EMBL" id="QUD90679.1"/>
    </source>
</evidence>
<accession>A0A975G4K4</accession>
<feature type="transmembrane region" description="Helical" evidence="8">
    <location>
        <begin position="290"/>
        <end position="311"/>
    </location>
</feature>
<evidence type="ECO:0000256" key="6">
    <source>
        <dbReference type="ARBA" id="ARBA00022989"/>
    </source>
</evidence>
<comment type="subcellular location">
    <subcellularLocation>
        <location evidence="1">Cell membrane</location>
        <topology evidence="1">Multi-pass membrane protein</topology>
    </subcellularLocation>
</comment>
<feature type="transmembrane region" description="Helical" evidence="8">
    <location>
        <begin position="183"/>
        <end position="202"/>
    </location>
</feature>
<dbReference type="Pfam" id="PF07690">
    <property type="entry name" value="MFS_1"/>
    <property type="match status" value="1"/>
</dbReference>
<dbReference type="NCBIfam" id="TIGR00711">
    <property type="entry name" value="efflux_EmrB"/>
    <property type="match status" value="1"/>
</dbReference>
<dbReference type="InterPro" id="IPR011701">
    <property type="entry name" value="MFS"/>
</dbReference>
<dbReference type="KEGG" id="caul:KCG34_05625"/>
<dbReference type="SUPFAM" id="SSF103473">
    <property type="entry name" value="MFS general substrate transporter"/>
    <property type="match status" value="1"/>
</dbReference>
<feature type="transmembrane region" description="Helical" evidence="8">
    <location>
        <begin position="217"/>
        <end position="236"/>
    </location>
</feature>
<dbReference type="PANTHER" id="PTHR42718">
    <property type="entry name" value="MAJOR FACILITATOR SUPERFAMILY MULTIDRUG TRANSPORTER MFSC"/>
    <property type="match status" value="1"/>
</dbReference>
<evidence type="ECO:0000256" key="3">
    <source>
        <dbReference type="ARBA" id="ARBA00022448"/>
    </source>
</evidence>
<dbReference type="EMBL" id="CP073078">
    <property type="protein sequence ID" value="QUD90679.1"/>
    <property type="molecule type" value="Genomic_DNA"/>
</dbReference>
<name>A0A975G4K4_9CAUL</name>
<gene>
    <name evidence="10" type="ORF">KCG34_05625</name>
</gene>
<feature type="transmembrane region" description="Helical" evidence="8">
    <location>
        <begin position="151"/>
        <end position="171"/>
    </location>
</feature>
<proteinExistence type="inferred from homology"/>
<keyword evidence="3" id="KW-0813">Transport</keyword>
<keyword evidence="5 8" id="KW-0812">Transmembrane</keyword>
<evidence type="ECO:0000256" key="2">
    <source>
        <dbReference type="ARBA" id="ARBA00008537"/>
    </source>
</evidence>
<feature type="transmembrane region" description="Helical" evidence="8">
    <location>
        <begin position="347"/>
        <end position="368"/>
    </location>
</feature>
<dbReference type="GO" id="GO:0005886">
    <property type="term" value="C:plasma membrane"/>
    <property type="evidence" value="ECO:0007669"/>
    <property type="project" value="UniProtKB-SubCell"/>
</dbReference>
<evidence type="ECO:0000256" key="5">
    <source>
        <dbReference type="ARBA" id="ARBA00022692"/>
    </source>
</evidence>
<dbReference type="Proteomes" id="UP000676409">
    <property type="component" value="Chromosome"/>
</dbReference>
<protein>
    <submittedName>
        <fullName evidence="10">DHA2 family efflux MFS transporter permease subunit</fullName>
    </submittedName>
</protein>
<feature type="transmembrane region" description="Helical" evidence="8">
    <location>
        <begin position="120"/>
        <end position="139"/>
    </location>
</feature>
<keyword evidence="7 8" id="KW-0472">Membrane</keyword>
<reference evidence="10" key="1">
    <citation type="submission" date="2021-04" db="EMBL/GenBank/DDBJ databases">
        <title>The complete genome sequence of Caulobacter sp. S6.</title>
        <authorList>
            <person name="Tang Y."/>
            <person name="Ouyang W."/>
            <person name="Liu Q."/>
            <person name="Huang B."/>
            <person name="Guo Z."/>
            <person name="Lei P."/>
        </authorList>
    </citation>
    <scope>NUCLEOTIDE SEQUENCE</scope>
    <source>
        <strain evidence="10">S6</strain>
    </source>
</reference>
<evidence type="ECO:0000256" key="1">
    <source>
        <dbReference type="ARBA" id="ARBA00004651"/>
    </source>
</evidence>
<dbReference type="Gene3D" id="1.20.1250.20">
    <property type="entry name" value="MFS general substrate transporter like domains"/>
    <property type="match status" value="1"/>
</dbReference>
<organism evidence="10 11">
    <name type="scientific">Phenylobacterium montanum</name>
    <dbReference type="NCBI Taxonomy" id="2823693"/>
    <lineage>
        <taxon>Bacteria</taxon>
        <taxon>Pseudomonadati</taxon>
        <taxon>Pseudomonadota</taxon>
        <taxon>Alphaproteobacteria</taxon>
        <taxon>Caulobacterales</taxon>
        <taxon>Caulobacteraceae</taxon>
        <taxon>Phenylobacterium</taxon>
    </lineage>
</organism>
<keyword evidence="11" id="KW-1185">Reference proteome</keyword>
<feature type="domain" description="Major facilitator superfamily (MFS) profile" evidence="9">
    <location>
        <begin position="1"/>
        <end position="491"/>
    </location>
</feature>
<comment type="similarity">
    <text evidence="2">Belongs to the major facilitator superfamily. EmrB family.</text>
</comment>
<feature type="transmembrane region" description="Helical" evidence="8">
    <location>
        <begin position="92"/>
        <end position="113"/>
    </location>
</feature>
<feature type="transmembrane region" description="Helical" evidence="8">
    <location>
        <begin position="462"/>
        <end position="486"/>
    </location>
</feature>
<keyword evidence="4" id="KW-1003">Cell membrane</keyword>
<sequence length="503" mass="53765">MAIGQFMAMLDIQIVASSLPQIQAGISASADEVSWIQTAYLIPEVVMIPLSGYLSRLWGTQKVFMVSCAGFTIMSVLTGLSSNIDQMIVTRALQGFIGGAMIPTVYAIGFTAFPMERRATAGMIMGLIISLAPMIGPTLGGQLTDLLSWRWLFFVNVVPGILVLTLVARFADFDKGDPSLALGFDWPGLIVMAVFLVSMQYVLEEGASKSWMADDRILWLTVLAVVAGGAFIWRQLAYRQPIVQLKCFADRNFSVGILINFANGAVLFGGTFLIPLFLGRIERLTPAQVGVTMLVSGVVTFMIAPVAGRIVRQFDPRLSMSFGLCLCAFGIWSGHAVTKNWGFWNFAWLQGVRAFGSMIAMIGGQLTAMSTLPPQLMKSASGILNLARNTGGAVGLALLSTSLTQQTASHMTDLTSAVGMSDGRAQAMMAGLTQRMSSMGVADPAGAARKAFDFMLSEQAQVLAFGDGFALLTLTCLCAAVISLLAKPAPPVAALQPPPREER</sequence>
<dbReference type="GO" id="GO:0022857">
    <property type="term" value="F:transmembrane transporter activity"/>
    <property type="evidence" value="ECO:0007669"/>
    <property type="project" value="InterPro"/>
</dbReference>
<evidence type="ECO:0000256" key="8">
    <source>
        <dbReference type="SAM" id="Phobius"/>
    </source>
</evidence>
<feature type="transmembrane region" description="Helical" evidence="8">
    <location>
        <begin position="257"/>
        <end position="278"/>
    </location>
</feature>
<dbReference type="AlphaFoldDB" id="A0A975G4K4"/>
<dbReference type="PANTHER" id="PTHR42718:SF9">
    <property type="entry name" value="MAJOR FACILITATOR SUPERFAMILY MULTIDRUG TRANSPORTER MFSC"/>
    <property type="match status" value="1"/>
</dbReference>
<evidence type="ECO:0000256" key="4">
    <source>
        <dbReference type="ARBA" id="ARBA00022475"/>
    </source>
</evidence>
<dbReference type="CDD" id="cd17503">
    <property type="entry name" value="MFS_LmrB_MDR_like"/>
    <property type="match status" value="1"/>
</dbReference>
<evidence type="ECO:0000313" key="11">
    <source>
        <dbReference type="Proteomes" id="UP000676409"/>
    </source>
</evidence>
<dbReference type="InterPro" id="IPR020846">
    <property type="entry name" value="MFS_dom"/>
</dbReference>
<dbReference type="InterPro" id="IPR004638">
    <property type="entry name" value="EmrB-like"/>
</dbReference>
<dbReference type="PROSITE" id="PS50850">
    <property type="entry name" value="MFS"/>
    <property type="match status" value="1"/>
</dbReference>
<dbReference type="InterPro" id="IPR036259">
    <property type="entry name" value="MFS_trans_sf"/>
</dbReference>
<feature type="transmembrane region" description="Helical" evidence="8">
    <location>
        <begin position="63"/>
        <end position="80"/>
    </location>
</feature>